<dbReference type="RefSeq" id="WP_302716139.1">
    <property type="nucleotide sequence ID" value="NZ_JAULSJ010000015.1"/>
</dbReference>
<evidence type="ECO:0000313" key="1">
    <source>
        <dbReference type="EMBL" id="MDO3425445.1"/>
    </source>
</evidence>
<comment type="caution">
    <text evidence="1">The sequence shown here is derived from an EMBL/GenBank/DDBJ whole genome shotgun (WGS) entry which is preliminary data.</text>
</comment>
<dbReference type="Proteomes" id="UP001168128">
    <property type="component" value="Unassembled WGS sequence"/>
</dbReference>
<accession>A0ABT8U311</accession>
<gene>
    <name evidence="1" type="ORF">QWT87_11130</name>
</gene>
<reference evidence="1" key="1">
    <citation type="submission" date="2023-07" db="EMBL/GenBank/DDBJ databases">
        <title>AMR profile of multidrug- resistance Chryseobacterium gambrini related strain.</title>
        <authorList>
            <person name="Kirdat K."/>
            <person name="Bhatt A."/>
            <person name="Kuyare S."/>
            <person name="Yadav A."/>
        </authorList>
    </citation>
    <scope>NUCLEOTIDE SEQUENCE</scope>
    <source>
        <strain evidence="1">APV-1</strain>
    </source>
</reference>
<proteinExistence type="predicted"/>
<keyword evidence="2" id="KW-1185">Reference proteome</keyword>
<dbReference type="EMBL" id="JAULSJ010000015">
    <property type="protein sequence ID" value="MDO3425445.1"/>
    <property type="molecule type" value="Genomic_DNA"/>
</dbReference>
<evidence type="ECO:0000313" key="2">
    <source>
        <dbReference type="Proteomes" id="UP001168128"/>
    </source>
</evidence>
<protein>
    <submittedName>
        <fullName evidence="1">Uncharacterized protein</fullName>
    </submittedName>
</protein>
<name>A0ABT8U311_9FLAO</name>
<organism evidence="1 2">
    <name type="scientific">Chryseobacterium urinae</name>
    <dbReference type="NCBI Taxonomy" id="3058400"/>
    <lineage>
        <taxon>Bacteria</taxon>
        <taxon>Pseudomonadati</taxon>
        <taxon>Bacteroidota</taxon>
        <taxon>Flavobacteriia</taxon>
        <taxon>Flavobacteriales</taxon>
        <taxon>Weeksellaceae</taxon>
        <taxon>Chryseobacterium group</taxon>
        <taxon>Chryseobacterium</taxon>
    </lineage>
</organism>
<sequence>MFIWVFTVFHINRFDIFSSGKTVERAVKSWKKTKILSSEEKFYWIEWENGGFEEVLERKEFVGKKS</sequence>